<dbReference type="InterPro" id="IPR013517">
    <property type="entry name" value="FG-GAP"/>
</dbReference>
<organism evidence="3 4">
    <name type="scientific">Hymenobacter jeongseonensis</name>
    <dbReference type="NCBI Taxonomy" id="2791027"/>
    <lineage>
        <taxon>Bacteria</taxon>
        <taxon>Pseudomonadati</taxon>
        <taxon>Bacteroidota</taxon>
        <taxon>Cytophagia</taxon>
        <taxon>Cytophagales</taxon>
        <taxon>Hymenobacteraceae</taxon>
        <taxon>Hymenobacter</taxon>
    </lineage>
</organism>
<name>A0ABS0IP51_9BACT</name>
<evidence type="ECO:0000256" key="1">
    <source>
        <dbReference type="ARBA" id="ARBA00022729"/>
    </source>
</evidence>
<evidence type="ECO:0000256" key="2">
    <source>
        <dbReference type="SAM" id="SignalP"/>
    </source>
</evidence>
<dbReference type="PANTHER" id="PTHR46580:SF2">
    <property type="entry name" value="MAM DOMAIN-CONTAINING PROTEIN"/>
    <property type="match status" value="1"/>
</dbReference>
<dbReference type="NCBIfam" id="TIGR04183">
    <property type="entry name" value="Por_Secre_tail"/>
    <property type="match status" value="1"/>
</dbReference>
<dbReference type="EMBL" id="JADQDQ010000025">
    <property type="protein sequence ID" value="MBF9239982.1"/>
    <property type="molecule type" value="Genomic_DNA"/>
</dbReference>
<keyword evidence="1 2" id="KW-0732">Signal</keyword>
<keyword evidence="4" id="KW-1185">Reference proteome</keyword>
<sequence>MLKHFSSLIPLPGGTRPAALLALSLGLAPAAFGQAITFAPVANYGAGATSQDVAVGDFNGDGQPDLATANGIPATAVSVLLNTGAGSFAAATNYALPAGSEAFRVAVGDFNGDSKPDLVTANRRGGSVSVLLNLGTGTFAATVNYSVGGTIGGVAVGDFNGDGKADIAAAKGNGVAVLLNTGTGSFAAAVPYAAGTTPVTVAVGDFNGDGKPDLVTANSGSLVSVLLNSGTGSFGTAVNYAVGAPGSSNNYVTVGDFNGDSKPDLAVANSSRTVAVLLNTGSGSFAAAVGYSIDSGSPSSVAVGDFDFDGKPDLAVSPQVGTIVLVLRGTGTGSFGDATSYAVGAGARGVAVGDFNADGRADIAAAITSSATVGKVGVLLNTTETDLVISDAKDIPAGFYRNITIQDGGIGALTGNISVSGAFVVQDGGILNTASGTSCYPLSGAGTFTLAAGGTLASCDADGIALTGATGPIQTTGARSFSDDASYSYTGTAAQVTGPGLPATVRNLTTTNALNVTLSQAVAIRRTLAVGGAGNLVLNGQALTLLSNASGTALIANTGTGIVSGLTGTMQRHIETNTESNGYRHYSSPVQAETFNTLAAGSYSPNFSGAAAYNGSATPGSVTPFPTVFAYNQDRIPTSPSNYTNFDKGFEAITSGSQLLEVGRGYAVQAPGNLLVDFTGQFTTGNVTRAGLDRDQNAQGTGVGMGWHLLGNPYPSPLDWRTLTQGALDRDHLQHLDAAVYVVQSSGPYDGTYRTYLAEGPDDQEASPLIPAGQGFFVRTTAAGTPGTLRLTNDNRVTAFGAQPAFGRGGNDRRPVVRLRLRNAAGTGTDQVTLYADAQATAGVDARYDATKLANPSGLNLSSVSATGEALAIDGRPAFAAGTAIALRLSVPTAGTYTLTAVRVAHLPAGQVAYLHDAATGQQVDLAAQPATTVTLPAGLSTRYRLVFAPATALAAAPALTAAQVALFPNPAGPAAAVQVTLPVAAGTRTARATVCNALGQVVRETALTVQAGQASGTLRTAGLAAGVYVVRLHAGAEVVSKRLVIN</sequence>
<feature type="signal peptide" evidence="2">
    <location>
        <begin position="1"/>
        <end position="33"/>
    </location>
</feature>
<accession>A0ABS0IP51</accession>
<dbReference type="Proteomes" id="UP000597617">
    <property type="component" value="Unassembled WGS sequence"/>
</dbReference>
<dbReference type="SUPFAM" id="SSF69318">
    <property type="entry name" value="Integrin alpha N-terminal domain"/>
    <property type="match status" value="1"/>
</dbReference>
<dbReference type="InterPro" id="IPR028994">
    <property type="entry name" value="Integrin_alpha_N"/>
</dbReference>
<dbReference type="RefSeq" id="WP_196284333.1">
    <property type="nucleotide sequence ID" value="NZ_JADQDQ010000025.1"/>
</dbReference>
<comment type="caution">
    <text evidence="3">The sequence shown here is derived from an EMBL/GenBank/DDBJ whole genome shotgun (WGS) entry which is preliminary data.</text>
</comment>
<feature type="chain" id="PRO_5045676358" evidence="2">
    <location>
        <begin position="34"/>
        <end position="1047"/>
    </location>
</feature>
<dbReference type="PANTHER" id="PTHR46580">
    <property type="entry name" value="SENSOR KINASE-RELATED"/>
    <property type="match status" value="1"/>
</dbReference>
<dbReference type="InterPro" id="IPR026444">
    <property type="entry name" value="Secre_tail"/>
</dbReference>
<gene>
    <name evidence="3" type="ORF">I2I05_21505</name>
</gene>
<evidence type="ECO:0000313" key="4">
    <source>
        <dbReference type="Proteomes" id="UP000597617"/>
    </source>
</evidence>
<dbReference type="Gene3D" id="2.30.30.100">
    <property type="match status" value="6"/>
</dbReference>
<protein>
    <submittedName>
        <fullName evidence="3">T9SS type A sorting domain-containing protein</fullName>
    </submittedName>
</protein>
<proteinExistence type="predicted"/>
<dbReference type="Pfam" id="PF13517">
    <property type="entry name" value="FG-GAP_3"/>
    <property type="match status" value="4"/>
</dbReference>
<reference evidence="3 4" key="1">
    <citation type="submission" date="2020-11" db="EMBL/GenBank/DDBJ databases">
        <authorList>
            <person name="Kim M.K."/>
        </authorList>
    </citation>
    <scope>NUCLEOTIDE SEQUENCE [LARGE SCALE GENOMIC DNA]</scope>
    <source>
        <strain evidence="3 4">BT683</strain>
    </source>
</reference>
<evidence type="ECO:0000313" key="3">
    <source>
        <dbReference type="EMBL" id="MBF9239982.1"/>
    </source>
</evidence>